<feature type="coiled-coil region" evidence="1">
    <location>
        <begin position="231"/>
        <end position="272"/>
    </location>
</feature>
<evidence type="ECO:0000313" key="3">
    <source>
        <dbReference type="EMBL" id="GJS72057.1"/>
    </source>
</evidence>
<comment type="caution">
    <text evidence="3">The sequence shown here is derived from an EMBL/GenBank/DDBJ whole genome shotgun (WGS) entry which is preliminary data.</text>
</comment>
<reference evidence="3" key="2">
    <citation type="submission" date="2022-01" db="EMBL/GenBank/DDBJ databases">
        <authorList>
            <person name="Yamashiro T."/>
            <person name="Shiraishi A."/>
            <person name="Satake H."/>
            <person name="Nakayama K."/>
        </authorList>
    </citation>
    <scope>NUCLEOTIDE SEQUENCE</scope>
</reference>
<organism evidence="3 4">
    <name type="scientific">Tanacetum coccineum</name>
    <dbReference type="NCBI Taxonomy" id="301880"/>
    <lineage>
        <taxon>Eukaryota</taxon>
        <taxon>Viridiplantae</taxon>
        <taxon>Streptophyta</taxon>
        <taxon>Embryophyta</taxon>
        <taxon>Tracheophyta</taxon>
        <taxon>Spermatophyta</taxon>
        <taxon>Magnoliopsida</taxon>
        <taxon>eudicotyledons</taxon>
        <taxon>Gunneridae</taxon>
        <taxon>Pentapetalae</taxon>
        <taxon>asterids</taxon>
        <taxon>campanulids</taxon>
        <taxon>Asterales</taxon>
        <taxon>Asteraceae</taxon>
        <taxon>Asteroideae</taxon>
        <taxon>Anthemideae</taxon>
        <taxon>Anthemidinae</taxon>
        <taxon>Tanacetum</taxon>
    </lineage>
</organism>
<evidence type="ECO:0000256" key="1">
    <source>
        <dbReference type="SAM" id="Coils"/>
    </source>
</evidence>
<reference evidence="3" key="1">
    <citation type="journal article" date="2022" name="Int. J. Mol. Sci.">
        <title>Draft Genome of Tanacetum Coccineum: Genomic Comparison of Closely Related Tanacetum-Family Plants.</title>
        <authorList>
            <person name="Yamashiro T."/>
            <person name="Shiraishi A."/>
            <person name="Nakayama K."/>
            <person name="Satake H."/>
        </authorList>
    </citation>
    <scope>NUCLEOTIDE SEQUENCE</scope>
</reference>
<keyword evidence="1" id="KW-0175">Coiled coil</keyword>
<feature type="region of interest" description="Disordered" evidence="2">
    <location>
        <begin position="1"/>
        <end position="46"/>
    </location>
</feature>
<dbReference type="Proteomes" id="UP001151760">
    <property type="component" value="Unassembled WGS sequence"/>
</dbReference>
<sequence length="320" mass="36065">MDTGGSPKHQETIGGAPAQTRSERVIEKPNEPPLLEGQTFGSGEGSMEHTFELIDTALDLEKEKDAQAVDILKLKQRVKKLERKRKSSISYPRKRIYKQVDDFDVLDDDMEDVEGETVHAATTGVSAVSAPVTTAGVAISTVKPKTPLTTATTAFIDEDLTIAQTLVKMRSEKAKVKGVSFRDVEETPRLTRLTTTLQPLLTIDPKDKGKGVLVKEEPEKPEKVKRKDQGLAQIESEAELVQRLHEEELAELDRAQKEKEKQEEATNVALAEEFDEIQAKMDADHELAVRLTHKEQEKYTIEEKTLKEERNNWQQKEQRQ</sequence>
<feature type="compositionally biased region" description="Basic and acidic residues" evidence="2">
    <location>
        <begin position="21"/>
        <end position="30"/>
    </location>
</feature>
<dbReference type="EMBL" id="BQNB010010052">
    <property type="protein sequence ID" value="GJS72057.1"/>
    <property type="molecule type" value="Genomic_DNA"/>
</dbReference>
<evidence type="ECO:0000256" key="2">
    <source>
        <dbReference type="SAM" id="MobiDB-lite"/>
    </source>
</evidence>
<proteinExistence type="predicted"/>
<protein>
    <submittedName>
        <fullName evidence="3">Uncharacterized protein</fullName>
    </submittedName>
</protein>
<keyword evidence="4" id="KW-1185">Reference proteome</keyword>
<evidence type="ECO:0000313" key="4">
    <source>
        <dbReference type="Proteomes" id="UP001151760"/>
    </source>
</evidence>
<gene>
    <name evidence="3" type="ORF">Tco_0704898</name>
</gene>
<accession>A0ABQ4Y4X9</accession>
<name>A0ABQ4Y4X9_9ASTR</name>